<keyword evidence="3" id="KW-0804">Transcription</keyword>
<feature type="compositionally biased region" description="Basic and acidic residues" evidence="5">
    <location>
        <begin position="69"/>
        <end position="80"/>
    </location>
</feature>
<dbReference type="Pfam" id="PF00172">
    <property type="entry name" value="Zn_clus"/>
    <property type="match status" value="1"/>
</dbReference>
<keyword evidence="1" id="KW-0805">Transcription regulation</keyword>
<dbReference type="PANTHER" id="PTHR47657:SF10">
    <property type="entry name" value="ZN(II)2CYS6 TRANSCRIPTION FACTOR (EUROFUNG)"/>
    <property type="match status" value="1"/>
</dbReference>
<sequence length="482" mass="54051">MGEETAVPNVQQARKRHRARHQKSRLGCFPCKSRRVKCDEARPVCGSCSSRGEPCSFPEPPATPHRTRRDGPRSRHRDAGSPHVDGSRSFLKPLEIYASRSASIPTPVDDHALNMNNLLSMQFFHMHTAQGMFLDPKRSMVWRRVIPDLAANHRYLMHLLLALGGIHMITEQTRQRRGEKSAVDLLVVIDHHQRGLQGFREEVARISDANAEVVYAGSLLLVAFVYASLQVPELNPPATTLSQQAPRTIYKLHLSWLHLVRGVPTVIRDQWTTLKASRMRPMVLHFHGDEYWDDLPFVSSLSNLSHCSPRFLLFAQGTSQAIADLRASCDAIQSADSNAFRLTPGFSPASSDRAAYVPSGAIDVLERVYSRVVAVLRCSVSERGLPDESDIQANLEEAAVQSWPTLVPDDFIALLDMDEPLDLGWGLSLVILAHYYVVNTLMDRWFLASFREEVLKIQTSVSSLHNAQLSELMMWPVKVATI</sequence>
<dbReference type="PROSITE" id="PS00463">
    <property type="entry name" value="ZN2_CY6_FUNGAL_1"/>
    <property type="match status" value="1"/>
</dbReference>
<feature type="domain" description="Zn(2)-C6 fungal-type" evidence="6">
    <location>
        <begin position="27"/>
        <end position="57"/>
    </location>
</feature>
<gene>
    <name evidence="7" type="ORF">BJY01DRAFT_234464</name>
</gene>
<dbReference type="PANTHER" id="PTHR47657">
    <property type="entry name" value="STEROL REGULATORY ELEMENT-BINDING PROTEIN ECM22"/>
    <property type="match status" value="1"/>
</dbReference>
<dbReference type="CDD" id="cd00067">
    <property type="entry name" value="GAL4"/>
    <property type="match status" value="1"/>
</dbReference>
<reference evidence="7 8" key="1">
    <citation type="submission" date="2024-07" db="EMBL/GenBank/DDBJ databases">
        <title>Section-level genome sequencing and comparative genomics of Aspergillus sections Usti and Cavernicolus.</title>
        <authorList>
            <consortium name="Lawrence Berkeley National Laboratory"/>
            <person name="Nybo J.L."/>
            <person name="Vesth T.C."/>
            <person name="Theobald S."/>
            <person name="Frisvad J.C."/>
            <person name="Larsen T.O."/>
            <person name="Kjaerboelling I."/>
            <person name="Rothschild-Mancinelli K."/>
            <person name="Lyhne E.K."/>
            <person name="Kogle M.E."/>
            <person name="Barry K."/>
            <person name="Clum A."/>
            <person name="Na H."/>
            <person name="Ledsgaard L."/>
            <person name="Lin J."/>
            <person name="Lipzen A."/>
            <person name="Kuo A."/>
            <person name="Riley R."/>
            <person name="Mondo S."/>
            <person name="Labutti K."/>
            <person name="Haridas S."/>
            <person name="Pangalinan J."/>
            <person name="Salamov A.A."/>
            <person name="Simmons B.A."/>
            <person name="Magnuson J.K."/>
            <person name="Chen J."/>
            <person name="Drula E."/>
            <person name="Henrissat B."/>
            <person name="Wiebenga A."/>
            <person name="Lubbers R.J."/>
            <person name="Gomes A.C."/>
            <person name="Makela M.R."/>
            <person name="Stajich J."/>
            <person name="Grigoriev I.V."/>
            <person name="Mortensen U.H."/>
            <person name="De Vries R.P."/>
            <person name="Baker S.E."/>
            <person name="Andersen M.R."/>
        </authorList>
    </citation>
    <scope>NUCLEOTIDE SEQUENCE [LARGE SCALE GENOMIC DNA]</scope>
    <source>
        <strain evidence="7 8">CBS 123904</strain>
    </source>
</reference>
<dbReference type="EMBL" id="JBFXLU010000060">
    <property type="protein sequence ID" value="KAL2846892.1"/>
    <property type="molecule type" value="Genomic_DNA"/>
</dbReference>
<dbReference type="InterPro" id="IPR036864">
    <property type="entry name" value="Zn2-C6_fun-type_DNA-bd_sf"/>
</dbReference>
<dbReference type="PROSITE" id="PS50048">
    <property type="entry name" value="ZN2_CY6_FUNGAL_2"/>
    <property type="match status" value="1"/>
</dbReference>
<dbReference type="Gene3D" id="4.10.240.10">
    <property type="entry name" value="Zn(2)-C6 fungal-type DNA-binding domain"/>
    <property type="match status" value="1"/>
</dbReference>
<protein>
    <submittedName>
        <fullName evidence="7">C6 zinc finger domain protein</fullName>
    </submittedName>
</protein>
<feature type="region of interest" description="Disordered" evidence="5">
    <location>
        <begin position="1"/>
        <end position="26"/>
    </location>
</feature>
<evidence type="ECO:0000256" key="5">
    <source>
        <dbReference type="SAM" id="MobiDB-lite"/>
    </source>
</evidence>
<proteinExistence type="predicted"/>
<accession>A0ABR4K3J2</accession>
<name>A0ABR4K3J2_9EURO</name>
<dbReference type="SMART" id="SM00066">
    <property type="entry name" value="GAL4"/>
    <property type="match status" value="1"/>
</dbReference>
<evidence type="ECO:0000256" key="4">
    <source>
        <dbReference type="ARBA" id="ARBA00023242"/>
    </source>
</evidence>
<evidence type="ECO:0000256" key="1">
    <source>
        <dbReference type="ARBA" id="ARBA00023015"/>
    </source>
</evidence>
<dbReference type="InterPro" id="IPR052400">
    <property type="entry name" value="Zn2-C6_fungal_TF"/>
</dbReference>
<dbReference type="Pfam" id="PF11951">
    <property type="entry name" value="Fungal_trans_2"/>
    <property type="match status" value="1"/>
</dbReference>
<organism evidence="7 8">
    <name type="scientific">Aspergillus pseudoustus</name>
    <dbReference type="NCBI Taxonomy" id="1810923"/>
    <lineage>
        <taxon>Eukaryota</taxon>
        <taxon>Fungi</taxon>
        <taxon>Dikarya</taxon>
        <taxon>Ascomycota</taxon>
        <taxon>Pezizomycotina</taxon>
        <taxon>Eurotiomycetes</taxon>
        <taxon>Eurotiomycetidae</taxon>
        <taxon>Eurotiales</taxon>
        <taxon>Aspergillaceae</taxon>
        <taxon>Aspergillus</taxon>
        <taxon>Aspergillus subgen. Nidulantes</taxon>
    </lineage>
</organism>
<keyword evidence="8" id="KW-1185">Reference proteome</keyword>
<dbReference type="SUPFAM" id="SSF57701">
    <property type="entry name" value="Zn2/Cys6 DNA-binding domain"/>
    <property type="match status" value="1"/>
</dbReference>
<keyword evidence="4" id="KW-0539">Nucleus</keyword>
<evidence type="ECO:0000313" key="8">
    <source>
        <dbReference type="Proteomes" id="UP001610446"/>
    </source>
</evidence>
<evidence type="ECO:0000256" key="3">
    <source>
        <dbReference type="ARBA" id="ARBA00023163"/>
    </source>
</evidence>
<keyword evidence="2" id="KW-0238">DNA-binding</keyword>
<comment type="caution">
    <text evidence="7">The sequence shown here is derived from an EMBL/GenBank/DDBJ whole genome shotgun (WGS) entry which is preliminary data.</text>
</comment>
<evidence type="ECO:0000313" key="7">
    <source>
        <dbReference type="EMBL" id="KAL2846892.1"/>
    </source>
</evidence>
<dbReference type="Proteomes" id="UP001610446">
    <property type="component" value="Unassembled WGS sequence"/>
</dbReference>
<evidence type="ECO:0000259" key="6">
    <source>
        <dbReference type="PROSITE" id="PS50048"/>
    </source>
</evidence>
<dbReference type="InterPro" id="IPR001138">
    <property type="entry name" value="Zn2Cys6_DnaBD"/>
</dbReference>
<dbReference type="InterPro" id="IPR021858">
    <property type="entry name" value="Fun_TF"/>
</dbReference>
<feature type="region of interest" description="Disordered" evidence="5">
    <location>
        <begin position="43"/>
        <end position="87"/>
    </location>
</feature>
<feature type="compositionally biased region" description="Basic residues" evidence="5">
    <location>
        <begin position="13"/>
        <end position="24"/>
    </location>
</feature>
<evidence type="ECO:0000256" key="2">
    <source>
        <dbReference type="ARBA" id="ARBA00023125"/>
    </source>
</evidence>